<dbReference type="RefSeq" id="XP_040947782.1">
    <property type="nucleotide sequence ID" value="XM_041091848.1"/>
</dbReference>
<evidence type="ECO:0000259" key="1">
    <source>
        <dbReference type="PROSITE" id="PS50031"/>
    </source>
</evidence>
<accession>A0ABM2ZZA8</accession>
<dbReference type="Proteomes" id="UP000818029">
    <property type="component" value="Chromosome D04"/>
</dbReference>
<dbReference type="SUPFAM" id="SSF47473">
    <property type="entry name" value="EF-hand"/>
    <property type="match status" value="1"/>
</dbReference>
<gene>
    <name evidence="4" type="primary">LOC107934353</name>
</gene>
<feature type="domain" description="EF-hand" evidence="2">
    <location>
        <begin position="26"/>
        <end position="61"/>
    </location>
</feature>
<evidence type="ECO:0000313" key="4">
    <source>
        <dbReference type="RefSeq" id="XP_040947782.1"/>
    </source>
</evidence>
<dbReference type="PROSITE" id="PS50222">
    <property type="entry name" value="EF_HAND_2"/>
    <property type="match status" value="1"/>
</dbReference>
<feature type="domain" description="EH" evidence="1">
    <location>
        <begin position="27"/>
        <end position="98"/>
    </location>
</feature>
<dbReference type="InterPro" id="IPR000261">
    <property type="entry name" value="EH_dom"/>
</dbReference>
<reference evidence="4" key="2">
    <citation type="submission" date="2025-08" db="UniProtKB">
        <authorList>
            <consortium name="RefSeq"/>
        </authorList>
    </citation>
    <scope>IDENTIFICATION</scope>
</reference>
<dbReference type="SMART" id="SM00054">
    <property type="entry name" value="EFh"/>
    <property type="match status" value="2"/>
</dbReference>
<protein>
    <submittedName>
        <fullName evidence="4">EH domain-containing protein 1 isoform X9</fullName>
    </submittedName>
</protein>
<dbReference type="SMART" id="SM00027">
    <property type="entry name" value="EH"/>
    <property type="match status" value="1"/>
</dbReference>
<evidence type="ECO:0000313" key="3">
    <source>
        <dbReference type="Proteomes" id="UP000818029"/>
    </source>
</evidence>
<dbReference type="Pfam" id="PF12763">
    <property type="entry name" value="EH"/>
    <property type="match status" value="1"/>
</dbReference>
<dbReference type="InterPro" id="IPR002048">
    <property type="entry name" value="EF_hand_dom"/>
</dbReference>
<sequence length="137" mass="15885">MEFLFQQFFSSAMEIGIGRIGSCSKEHQKIYQEWFNFADSDNDGRITGNDAIKFFGMSNLPRPDLKQVWATADSKRLGFLGFKEFVFAMQLVSLAQEGHQISHVFLNDIFVLCDFNYRRLKEIVPSEVEAFRSYISF</sequence>
<evidence type="ECO:0000259" key="2">
    <source>
        <dbReference type="PROSITE" id="PS50222"/>
    </source>
</evidence>
<organism evidence="3 4">
    <name type="scientific">Gossypium hirsutum</name>
    <name type="common">Upland cotton</name>
    <name type="synonym">Gossypium mexicanum</name>
    <dbReference type="NCBI Taxonomy" id="3635"/>
    <lineage>
        <taxon>Eukaryota</taxon>
        <taxon>Viridiplantae</taxon>
        <taxon>Streptophyta</taxon>
        <taxon>Embryophyta</taxon>
        <taxon>Tracheophyta</taxon>
        <taxon>Spermatophyta</taxon>
        <taxon>Magnoliopsida</taxon>
        <taxon>eudicotyledons</taxon>
        <taxon>Gunneridae</taxon>
        <taxon>Pentapetalae</taxon>
        <taxon>rosids</taxon>
        <taxon>malvids</taxon>
        <taxon>Malvales</taxon>
        <taxon>Malvaceae</taxon>
        <taxon>Malvoideae</taxon>
        <taxon>Gossypium</taxon>
    </lineage>
</organism>
<dbReference type="CDD" id="cd00052">
    <property type="entry name" value="EH"/>
    <property type="match status" value="1"/>
</dbReference>
<proteinExistence type="predicted"/>
<dbReference type="PANTHER" id="PTHR11216:SF31">
    <property type="entry name" value="AT21416P"/>
    <property type="match status" value="1"/>
</dbReference>
<keyword evidence="3" id="KW-1185">Reference proteome</keyword>
<dbReference type="PANTHER" id="PTHR11216">
    <property type="entry name" value="EH DOMAIN"/>
    <property type="match status" value="1"/>
</dbReference>
<dbReference type="Gene3D" id="1.10.238.10">
    <property type="entry name" value="EF-hand"/>
    <property type="match status" value="1"/>
</dbReference>
<dbReference type="PROSITE" id="PS50031">
    <property type="entry name" value="EH"/>
    <property type="match status" value="1"/>
</dbReference>
<name>A0ABM2ZZA8_GOSHI</name>
<dbReference type="GeneID" id="107934353"/>
<reference evidence="3" key="1">
    <citation type="journal article" date="2020" name="Nat. Genet.">
        <title>Genomic diversifications of five Gossypium allopolyploid species and their impact on cotton improvement.</title>
        <authorList>
            <person name="Chen Z.J."/>
            <person name="Sreedasyam A."/>
            <person name="Ando A."/>
            <person name="Song Q."/>
            <person name="De Santiago L.M."/>
            <person name="Hulse-Kemp A.M."/>
            <person name="Ding M."/>
            <person name="Ye W."/>
            <person name="Kirkbride R.C."/>
            <person name="Jenkins J."/>
            <person name="Plott C."/>
            <person name="Lovell J."/>
            <person name="Lin Y.M."/>
            <person name="Vaughn R."/>
            <person name="Liu B."/>
            <person name="Simpson S."/>
            <person name="Scheffler B.E."/>
            <person name="Wen L."/>
            <person name="Saski C.A."/>
            <person name="Grover C.E."/>
            <person name="Hu G."/>
            <person name="Conover J.L."/>
            <person name="Carlson J.W."/>
            <person name="Shu S."/>
            <person name="Boston L.B."/>
            <person name="Williams M."/>
            <person name="Peterson D.G."/>
            <person name="McGee K."/>
            <person name="Jones D.C."/>
            <person name="Wendel J.F."/>
            <person name="Stelly D.M."/>
            <person name="Grimwood J."/>
            <person name="Schmutz J."/>
        </authorList>
    </citation>
    <scope>NUCLEOTIDE SEQUENCE [LARGE SCALE GENOMIC DNA]</scope>
    <source>
        <strain evidence="3">cv. TM-1</strain>
    </source>
</reference>
<dbReference type="InterPro" id="IPR011992">
    <property type="entry name" value="EF-hand-dom_pair"/>
</dbReference>